<dbReference type="AlphaFoldDB" id="A0A0L6VBX0"/>
<dbReference type="EMBL" id="LAVV01006803">
    <property type="protein sequence ID" value="KNZ58243.1"/>
    <property type="molecule type" value="Genomic_DNA"/>
</dbReference>
<comment type="caution">
    <text evidence="1">The sequence shown here is derived from an EMBL/GenBank/DDBJ whole genome shotgun (WGS) entry which is preliminary data.</text>
</comment>
<reference evidence="1 2" key="1">
    <citation type="submission" date="2015-08" db="EMBL/GenBank/DDBJ databases">
        <title>Next Generation Sequencing and Analysis of the Genome of Puccinia sorghi L Schw, the Causal Agent of Maize Common Rust.</title>
        <authorList>
            <person name="Rochi L."/>
            <person name="Burguener G."/>
            <person name="Darino M."/>
            <person name="Turjanski A."/>
            <person name="Kreff E."/>
            <person name="Dieguez M.J."/>
            <person name="Sacco F."/>
        </authorList>
    </citation>
    <scope>NUCLEOTIDE SEQUENCE [LARGE SCALE GENOMIC DNA]</scope>
    <source>
        <strain evidence="1 2">RO10H11247</strain>
    </source>
</reference>
<dbReference type="Proteomes" id="UP000037035">
    <property type="component" value="Unassembled WGS sequence"/>
</dbReference>
<evidence type="ECO:0000313" key="1">
    <source>
        <dbReference type="EMBL" id="KNZ58243.1"/>
    </source>
</evidence>
<accession>A0A0L6VBX0</accession>
<keyword evidence="2" id="KW-1185">Reference proteome</keyword>
<name>A0A0L6VBX0_9BASI</name>
<evidence type="ECO:0000313" key="2">
    <source>
        <dbReference type="Proteomes" id="UP000037035"/>
    </source>
</evidence>
<dbReference type="OrthoDB" id="2502423at2759"/>
<proteinExistence type="predicted"/>
<gene>
    <name evidence="1" type="ORF">VP01_196g12</name>
</gene>
<protein>
    <submittedName>
        <fullName evidence="1">Uncharacterized protein</fullName>
    </submittedName>
</protein>
<organism evidence="1 2">
    <name type="scientific">Puccinia sorghi</name>
    <dbReference type="NCBI Taxonomy" id="27349"/>
    <lineage>
        <taxon>Eukaryota</taxon>
        <taxon>Fungi</taxon>
        <taxon>Dikarya</taxon>
        <taxon>Basidiomycota</taxon>
        <taxon>Pucciniomycotina</taxon>
        <taxon>Pucciniomycetes</taxon>
        <taxon>Pucciniales</taxon>
        <taxon>Pucciniaceae</taxon>
        <taxon>Puccinia</taxon>
    </lineage>
</organism>
<sequence length="83" mass="9479">MPNMIPSLTPRDIHQEILTPGQQVWLDSVLASMRRMINTKFKPIPDGRTDLQKALDDGHFLKHINVYFSGAMEEARFLQVSNA</sequence>
<dbReference type="VEuPathDB" id="FungiDB:VP01_196g12"/>